<feature type="compositionally biased region" description="Gly residues" evidence="1">
    <location>
        <begin position="149"/>
        <end position="159"/>
    </location>
</feature>
<feature type="compositionally biased region" description="Basic residues" evidence="1">
    <location>
        <begin position="115"/>
        <end position="127"/>
    </location>
</feature>
<feature type="region of interest" description="Disordered" evidence="1">
    <location>
        <begin position="1"/>
        <end position="55"/>
    </location>
</feature>
<dbReference type="AlphaFoldDB" id="A0A6J4R337"/>
<reference evidence="2" key="1">
    <citation type="submission" date="2020-02" db="EMBL/GenBank/DDBJ databases">
        <authorList>
            <person name="Meier V. D."/>
        </authorList>
    </citation>
    <scope>NUCLEOTIDE SEQUENCE</scope>
    <source>
        <strain evidence="2">AVDCRST_MAG02</strain>
    </source>
</reference>
<feature type="compositionally biased region" description="Basic and acidic residues" evidence="1">
    <location>
        <begin position="1"/>
        <end position="23"/>
    </location>
</feature>
<feature type="compositionally biased region" description="Basic residues" evidence="1">
    <location>
        <begin position="202"/>
        <end position="214"/>
    </location>
</feature>
<name>A0A6J4R337_9ACTN</name>
<organism evidence="2">
    <name type="scientific">uncultured Rubrobacteraceae bacterium</name>
    <dbReference type="NCBI Taxonomy" id="349277"/>
    <lineage>
        <taxon>Bacteria</taxon>
        <taxon>Bacillati</taxon>
        <taxon>Actinomycetota</taxon>
        <taxon>Rubrobacteria</taxon>
        <taxon>Rubrobacterales</taxon>
        <taxon>Rubrobacteraceae</taxon>
        <taxon>environmental samples</taxon>
    </lineage>
</organism>
<evidence type="ECO:0000313" key="2">
    <source>
        <dbReference type="EMBL" id="CAA9461379.1"/>
    </source>
</evidence>
<accession>A0A6J4R337</accession>
<sequence>GGGDPGRLRGGDPDAPPGRRDAEPGPEPGRRRGQPRPGRTGHQGGQGARAGAAVGRAPGALYLRVLRPGDGAPFRRGRGARPERPLLRLFSAGARHPHSLRVPGEGSRLRCGRLRQRQPCRARRGPRHLPQAQPGRDDARAPRLYAGDGSAGRRGGGTAGCARRLLGPGLPGGRAGGGGARGRPRPSPRRLARALGAPVRALLRRPRPGLRHPPRQREPDRRLPRGPLRRDGPRLRPGRGTSLPEPWPHRRRRVGPRRARALAGLLRRYPARACGDDGYRGRAAGELFL</sequence>
<dbReference type="EMBL" id="CADCVH010000079">
    <property type="protein sequence ID" value="CAA9461379.1"/>
    <property type="molecule type" value="Genomic_DNA"/>
</dbReference>
<feature type="compositionally biased region" description="Basic residues" evidence="1">
    <location>
        <begin position="182"/>
        <end position="192"/>
    </location>
</feature>
<feature type="compositionally biased region" description="Basic and acidic residues" evidence="1">
    <location>
        <begin position="215"/>
        <end position="234"/>
    </location>
</feature>
<evidence type="ECO:0000256" key="1">
    <source>
        <dbReference type="SAM" id="MobiDB-lite"/>
    </source>
</evidence>
<feature type="non-terminal residue" evidence="2">
    <location>
        <position position="1"/>
    </location>
</feature>
<proteinExistence type="predicted"/>
<feature type="compositionally biased region" description="Gly residues" evidence="1">
    <location>
        <begin position="169"/>
        <end position="181"/>
    </location>
</feature>
<feature type="non-terminal residue" evidence="2">
    <location>
        <position position="289"/>
    </location>
</feature>
<protein>
    <submittedName>
        <fullName evidence="2">Uncharacterized protein</fullName>
    </submittedName>
</protein>
<feature type="region of interest" description="Disordered" evidence="1">
    <location>
        <begin position="115"/>
        <end position="255"/>
    </location>
</feature>
<gene>
    <name evidence="2" type="ORF">AVDCRST_MAG02-3000</name>
</gene>